<keyword evidence="5 6" id="KW-0472">Membrane</keyword>
<organism evidence="7 8">
    <name type="scientific">Chromatocurvus halotolerans</name>
    <dbReference type="NCBI Taxonomy" id="1132028"/>
    <lineage>
        <taxon>Bacteria</taxon>
        <taxon>Pseudomonadati</taxon>
        <taxon>Pseudomonadota</taxon>
        <taxon>Gammaproteobacteria</taxon>
        <taxon>Cellvibrionales</taxon>
        <taxon>Halieaceae</taxon>
        <taxon>Chromatocurvus</taxon>
    </lineage>
</organism>
<dbReference type="Pfam" id="PF10070">
    <property type="entry name" value="DabA"/>
    <property type="match status" value="1"/>
</dbReference>
<evidence type="ECO:0000256" key="2">
    <source>
        <dbReference type="ARBA" id="ARBA00022475"/>
    </source>
</evidence>
<proteinExistence type="inferred from homology"/>
<feature type="binding site" evidence="6">
    <location>
        <position position="510"/>
    </location>
    <ligand>
        <name>Zn(2+)</name>
        <dbReference type="ChEBI" id="CHEBI:29105"/>
    </ligand>
</feature>
<dbReference type="GO" id="GO:0008270">
    <property type="term" value="F:zinc ion binding"/>
    <property type="evidence" value="ECO:0007669"/>
    <property type="project" value="UniProtKB-UniRule"/>
</dbReference>
<keyword evidence="4 6" id="KW-0862">Zinc</keyword>
<evidence type="ECO:0000313" key="8">
    <source>
        <dbReference type="Proteomes" id="UP000294980"/>
    </source>
</evidence>
<dbReference type="AlphaFoldDB" id="A0A4R2KM48"/>
<dbReference type="HAMAP" id="MF_01871">
    <property type="entry name" value="DabA"/>
    <property type="match status" value="1"/>
</dbReference>
<dbReference type="EMBL" id="SLWX01000013">
    <property type="protein sequence ID" value="TCO74504.1"/>
    <property type="molecule type" value="Genomic_DNA"/>
</dbReference>
<feature type="binding site" evidence="6">
    <location>
        <position position="342"/>
    </location>
    <ligand>
        <name>Zn(2+)</name>
        <dbReference type="ChEBI" id="CHEBI:29105"/>
    </ligand>
</feature>
<feature type="binding site" evidence="6">
    <location>
        <position position="340"/>
    </location>
    <ligand>
        <name>Zn(2+)</name>
        <dbReference type="ChEBI" id="CHEBI:29105"/>
    </ligand>
</feature>
<dbReference type="Proteomes" id="UP000294980">
    <property type="component" value="Unassembled WGS sequence"/>
</dbReference>
<reference evidence="7 8" key="1">
    <citation type="submission" date="2019-03" db="EMBL/GenBank/DDBJ databases">
        <title>Genomic Encyclopedia of Type Strains, Phase IV (KMG-IV): sequencing the most valuable type-strain genomes for metagenomic binning, comparative biology and taxonomic classification.</title>
        <authorList>
            <person name="Goeker M."/>
        </authorList>
    </citation>
    <scope>NUCLEOTIDE SEQUENCE [LARGE SCALE GENOMIC DNA]</scope>
    <source>
        <strain evidence="7 8">DSM 23344</strain>
    </source>
</reference>
<dbReference type="InterPro" id="IPR018752">
    <property type="entry name" value="DabA"/>
</dbReference>
<keyword evidence="3 6" id="KW-0479">Metal-binding</keyword>
<dbReference type="PANTHER" id="PTHR38344">
    <property type="entry name" value="UPF0753 PROTEIN AQ_863"/>
    <property type="match status" value="1"/>
</dbReference>
<evidence type="ECO:0000256" key="1">
    <source>
        <dbReference type="ARBA" id="ARBA00022448"/>
    </source>
</evidence>
<gene>
    <name evidence="6" type="primary">dabA</name>
    <name evidence="7" type="ORF">EV688_11358</name>
</gene>
<keyword evidence="1 6" id="KW-0813">Transport</keyword>
<dbReference type="OrthoDB" id="9805101at2"/>
<protein>
    <recommendedName>
        <fullName evidence="6">Probable inorganic carbon transporter subunit DabA</fullName>
    </recommendedName>
</protein>
<feature type="binding site" evidence="6">
    <location>
        <position position="525"/>
    </location>
    <ligand>
        <name>Zn(2+)</name>
        <dbReference type="ChEBI" id="CHEBI:29105"/>
    </ligand>
</feature>
<comment type="cofactor">
    <cofactor evidence="6">
        <name>Zn(2+)</name>
        <dbReference type="ChEBI" id="CHEBI:29105"/>
    </cofactor>
</comment>
<evidence type="ECO:0000256" key="3">
    <source>
        <dbReference type="ARBA" id="ARBA00022723"/>
    </source>
</evidence>
<comment type="caution">
    <text evidence="7">The sequence shown here is derived from an EMBL/GenBank/DDBJ whole genome shotgun (WGS) entry which is preliminary data.</text>
</comment>
<evidence type="ECO:0000256" key="5">
    <source>
        <dbReference type="ARBA" id="ARBA00023136"/>
    </source>
</evidence>
<evidence type="ECO:0000256" key="6">
    <source>
        <dbReference type="HAMAP-Rule" id="MF_01871"/>
    </source>
</evidence>
<dbReference type="GO" id="GO:0005886">
    <property type="term" value="C:plasma membrane"/>
    <property type="evidence" value="ECO:0007669"/>
    <property type="project" value="UniProtKB-SubCell"/>
</dbReference>
<comment type="subunit">
    <text evidence="6">Forms a complex with DabB.</text>
</comment>
<accession>A0A4R2KM48</accession>
<evidence type="ECO:0000313" key="7">
    <source>
        <dbReference type="EMBL" id="TCO74504.1"/>
    </source>
</evidence>
<dbReference type="PANTHER" id="PTHR38344:SF1">
    <property type="entry name" value="INORGANIC CARBON TRANSPORTER SUBUNIT DABA-RELATED"/>
    <property type="match status" value="1"/>
</dbReference>
<dbReference type="RefSeq" id="WP_117318970.1">
    <property type="nucleotide sequence ID" value="NZ_QQSW01000017.1"/>
</dbReference>
<sequence length="813" mass="89841">MTAMTPISNVGADAVRQAVEGVCRRVAPAWPLDRLIAVNPLWHHTDRPFHRVAEDLSRLAGSSMYMPPDYYYDAWLQGNIRREHLRRAIEETGSPYTEFSALSALKSGAAVSEPQVLPSDILDTRRDLARSPAWRETIAQQISQFAASFFDRTQADWRHAYGDCFYTEWRRALQADPSIEWLMGMSGLRERAGQLPDAPMDLPALAAQTFALDAEALEEFLGVAILRINGWASWCAYQRWQAGLAGSDDAVIESLLAVRVAWEILLDDGDRDATSVFDHWQKRWAKRAAAPVANGLLLSRLWQRAHEIAYQSSLVTALNADDARGHAQVAASVSLQAAFCIDVRSEVFRRAFEGGDDDVKTLGFAGFFGLPIDYTPVGTQATRPQLPGLLAPALHATDNAPESLAQRRQVRLRGKRVWRGFERSALSGFSLVESLGLTYGARLIGRALGALPPEAPPAHAGLTSKEAHELAPCISEPSISLDARADLAEGALRGMGMTHGFARLFLIAGHGSSSDNNAHAAGLDCGACGGQTGEVNARLLVRWLNDFAVRDLLEVRGVVIPERCIFIAALHDTTTDEVTLFDTAKVPASHCDDLARLRRRLNRATLRARAERAPRLGLKHLENSPRALARSLRKRTRNWAETRPEWGLANNAAMIVAPRWRSRNICLDGRVFLHEYSPGRDPEGEVLTQIMTAPMVVAHWINMQYFMSTVDNLHFGAGNKLLHNVVGGRIGVFEGNTGDLRIGLPLQSLHDGEQWQHEPLRLSVFIDAPRARIEAVLAAQPQVRSLIANDWVYLFRLGGEVVEAWRNGEWDAA</sequence>
<keyword evidence="2 6" id="KW-1003">Cell membrane</keyword>
<comment type="function">
    <text evidence="6">Part of an energy-coupled inorganic carbon pump.</text>
</comment>
<name>A0A4R2KM48_9GAMM</name>
<comment type="similarity">
    <text evidence="6">Belongs to the inorganic carbon transporter (TC 9.A.2) DabA family.</text>
</comment>
<comment type="subcellular location">
    <subcellularLocation>
        <location evidence="6">Cell membrane</location>
        <topology evidence="6">Peripheral membrane protein</topology>
    </subcellularLocation>
</comment>
<evidence type="ECO:0000256" key="4">
    <source>
        <dbReference type="ARBA" id="ARBA00022833"/>
    </source>
</evidence>
<keyword evidence="8" id="KW-1185">Reference proteome</keyword>